<dbReference type="Gene3D" id="1.10.10.10">
    <property type="entry name" value="Winged helix-like DNA-binding domain superfamily/Winged helix DNA-binding domain"/>
    <property type="match status" value="1"/>
</dbReference>
<dbReference type="SMART" id="SM00347">
    <property type="entry name" value="HTH_MARR"/>
    <property type="match status" value="1"/>
</dbReference>
<dbReference type="Pfam" id="PF01047">
    <property type="entry name" value="MarR"/>
    <property type="match status" value="1"/>
</dbReference>
<sequence>MKYYDPKRFRSQDSLGYLSKMAHSLMHDCADEILAGHEISFMQWIAMRKLREGLALTASELCRAMSHDNGALTRMLDQLEAQGFLQRQRSEEDRRVVTLKLTAKGERKLDEVTALVVGRLNEVLENFTRGELDELTRLLKKLIGSLQDWRAQRDGEAA</sequence>
<dbReference type="GO" id="GO:0003700">
    <property type="term" value="F:DNA-binding transcription factor activity"/>
    <property type="evidence" value="ECO:0007669"/>
    <property type="project" value="InterPro"/>
</dbReference>
<dbReference type="PROSITE" id="PS01117">
    <property type="entry name" value="HTH_MARR_1"/>
    <property type="match status" value="1"/>
</dbReference>
<dbReference type="AlphaFoldDB" id="A0A1H9EW17"/>
<keyword evidence="3" id="KW-0804">Transcription</keyword>
<dbReference type="STRING" id="489703.SAMN04488038_105172"/>
<dbReference type="Proteomes" id="UP000199233">
    <property type="component" value="Unassembled WGS sequence"/>
</dbReference>
<evidence type="ECO:0000259" key="4">
    <source>
        <dbReference type="PROSITE" id="PS50995"/>
    </source>
</evidence>
<dbReference type="PANTHER" id="PTHR33164:SF43">
    <property type="entry name" value="HTH-TYPE TRANSCRIPTIONAL REPRESSOR YETL"/>
    <property type="match status" value="1"/>
</dbReference>
<keyword evidence="6" id="KW-1185">Reference proteome</keyword>
<gene>
    <name evidence="5" type="ORF">SAMN04488038_105172</name>
</gene>
<evidence type="ECO:0000313" key="6">
    <source>
        <dbReference type="Proteomes" id="UP000199233"/>
    </source>
</evidence>
<dbReference type="InterPro" id="IPR023187">
    <property type="entry name" value="Tscrpt_reg_MarR-type_CS"/>
</dbReference>
<dbReference type="SUPFAM" id="SSF46785">
    <property type="entry name" value="Winged helix' DNA-binding domain"/>
    <property type="match status" value="1"/>
</dbReference>
<dbReference type="OrthoDB" id="6195716at2"/>
<proteinExistence type="predicted"/>
<accession>A0A1H9EW17</accession>
<dbReference type="RefSeq" id="WP_093284249.1">
    <property type="nucleotide sequence ID" value="NZ_FOFS01000005.1"/>
</dbReference>
<dbReference type="PRINTS" id="PR00598">
    <property type="entry name" value="HTHMARR"/>
</dbReference>
<evidence type="ECO:0000313" key="5">
    <source>
        <dbReference type="EMBL" id="SEQ29777.1"/>
    </source>
</evidence>
<dbReference type="InterPro" id="IPR036390">
    <property type="entry name" value="WH_DNA-bd_sf"/>
</dbReference>
<protein>
    <submittedName>
        <fullName evidence="5">DNA-binding transcriptional regulator, MarR family</fullName>
    </submittedName>
</protein>
<evidence type="ECO:0000256" key="2">
    <source>
        <dbReference type="ARBA" id="ARBA00023125"/>
    </source>
</evidence>
<dbReference type="PROSITE" id="PS50995">
    <property type="entry name" value="HTH_MARR_2"/>
    <property type="match status" value="1"/>
</dbReference>
<dbReference type="EMBL" id="FOFS01000005">
    <property type="protein sequence ID" value="SEQ29777.1"/>
    <property type="molecule type" value="Genomic_DNA"/>
</dbReference>
<dbReference type="GO" id="GO:0006950">
    <property type="term" value="P:response to stress"/>
    <property type="evidence" value="ECO:0007669"/>
    <property type="project" value="TreeGrafter"/>
</dbReference>
<dbReference type="PANTHER" id="PTHR33164">
    <property type="entry name" value="TRANSCRIPTIONAL REGULATOR, MARR FAMILY"/>
    <property type="match status" value="1"/>
</dbReference>
<reference evidence="5 6" key="1">
    <citation type="submission" date="2016-10" db="EMBL/GenBank/DDBJ databases">
        <authorList>
            <person name="de Groot N.N."/>
        </authorList>
    </citation>
    <scope>NUCLEOTIDE SEQUENCE [LARGE SCALE GENOMIC DNA]</scope>
    <source>
        <strain evidence="5 6">DSM 25927</strain>
    </source>
</reference>
<keyword evidence="2 5" id="KW-0238">DNA-binding</keyword>
<name>A0A1H9EW17_9GAMM</name>
<feature type="domain" description="HTH marR-type" evidence="4">
    <location>
        <begin position="11"/>
        <end position="144"/>
    </location>
</feature>
<keyword evidence="1" id="KW-0805">Transcription regulation</keyword>
<evidence type="ECO:0000256" key="3">
    <source>
        <dbReference type="ARBA" id="ARBA00023163"/>
    </source>
</evidence>
<dbReference type="InterPro" id="IPR039422">
    <property type="entry name" value="MarR/SlyA-like"/>
</dbReference>
<dbReference type="GO" id="GO:0003677">
    <property type="term" value="F:DNA binding"/>
    <property type="evidence" value="ECO:0007669"/>
    <property type="project" value="UniProtKB-KW"/>
</dbReference>
<dbReference type="InterPro" id="IPR036388">
    <property type="entry name" value="WH-like_DNA-bd_sf"/>
</dbReference>
<organism evidence="5 6">
    <name type="scientific">Solimonas aquatica</name>
    <dbReference type="NCBI Taxonomy" id="489703"/>
    <lineage>
        <taxon>Bacteria</taxon>
        <taxon>Pseudomonadati</taxon>
        <taxon>Pseudomonadota</taxon>
        <taxon>Gammaproteobacteria</taxon>
        <taxon>Nevskiales</taxon>
        <taxon>Nevskiaceae</taxon>
        <taxon>Solimonas</taxon>
    </lineage>
</organism>
<dbReference type="InterPro" id="IPR000835">
    <property type="entry name" value="HTH_MarR-typ"/>
</dbReference>
<evidence type="ECO:0000256" key="1">
    <source>
        <dbReference type="ARBA" id="ARBA00023015"/>
    </source>
</evidence>